<reference evidence="1 2" key="1">
    <citation type="journal article" date="2013" name="Genome Biol.">
        <title>The genome sequence of the most widely cultivated cacao type and its use to identify candidate genes regulating pod color.</title>
        <authorList>
            <person name="Motamayor J.C."/>
            <person name="Mockaitis K."/>
            <person name="Schmutz J."/>
            <person name="Haiminen N."/>
            <person name="Iii D.L."/>
            <person name="Cornejo O."/>
            <person name="Findley S.D."/>
            <person name="Zheng P."/>
            <person name="Utro F."/>
            <person name="Royaert S."/>
            <person name="Saski C."/>
            <person name="Jenkins J."/>
            <person name="Podicheti R."/>
            <person name="Zhao M."/>
            <person name="Scheffler B.E."/>
            <person name="Stack J.C."/>
            <person name="Feltus F.A."/>
            <person name="Mustiga G.M."/>
            <person name="Amores F."/>
            <person name="Phillips W."/>
            <person name="Marelli J.P."/>
            <person name="May G.D."/>
            <person name="Shapiro H."/>
            <person name="Ma J."/>
            <person name="Bustamante C.D."/>
            <person name="Schnell R.J."/>
            <person name="Main D."/>
            <person name="Gilbert D."/>
            <person name="Parida L."/>
            <person name="Kuhn D.N."/>
        </authorList>
    </citation>
    <scope>NUCLEOTIDE SEQUENCE [LARGE SCALE GENOMIC DNA]</scope>
    <source>
        <strain evidence="2">cv. Matina 1-6</strain>
    </source>
</reference>
<dbReference type="FunFam" id="1.10.8.60:FF:000030">
    <property type="entry name" value="replication factor C subunit 3"/>
    <property type="match status" value="1"/>
</dbReference>
<dbReference type="InterPro" id="IPR027417">
    <property type="entry name" value="P-loop_NTPase"/>
</dbReference>
<dbReference type="PANTHER" id="PTHR11669:SF52">
    <property type="entry name" value="OS10G0574500 PROTEIN"/>
    <property type="match status" value="1"/>
</dbReference>
<protein>
    <submittedName>
        <fullName evidence="1">ATPase family associated with various cellular activities (AAA)</fullName>
    </submittedName>
</protein>
<dbReference type="OMA" id="EHHICRE"/>
<accession>A0A061G307</accession>
<gene>
    <name evidence="1" type="ORF">TCM_015692</name>
</gene>
<dbReference type="eggNOG" id="KOG2035">
    <property type="taxonomic scope" value="Eukaryota"/>
</dbReference>
<dbReference type="InParanoid" id="A0A061G307"/>
<dbReference type="AlphaFoldDB" id="A0A061G307"/>
<dbReference type="GO" id="GO:0006281">
    <property type="term" value="P:DNA repair"/>
    <property type="evidence" value="ECO:0000318"/>
    <property type="project" value="GO_Central"/>
</dbReference>
<dbReference type="HOGENOM" id="CLU_034599_1_0_1"/>
<evidence type="ECO:0000313" key="1">
    <source>
        <dbReference type="EMBL" id="EOY23966.1"/>
    </source>
</evidence>
<dbReference type="Proteomes" id="UP000026915">
    <property type="component" value="Chromosome 3"/>
</dbReference>
<dbReference type="PANTHER" id="PTHR11669">
    <property type="entry name" value="REPLICATION FACTOR C / DNA POLYMERASE III GAMMA-TAU SUBUNIT"/>
    <property type="match status" value="1"/>
</dbReference>
<dbReference type="GO" id="GO:0005663">
    <property type="term" value="C:DNA replication factor C complex"/>
    <property type="evidence" value="ECO:0000318"/>
    <property type="project" value="GO_Central"/>
</dbReference>
<dbReference type="Gene3D" id="1.10.8.60">
    <property type="match status" value="1"/>
</dbReference>
<organism evidence="1 2">
    <name type="scientific">Theobroma cacao</name>
    <name type="common">Cacao</name>
    <name type="synonym">Cocoa</name>
    <dbReference type="NCBI Taxonomy" id="3641"/>
    <lineage>
        <taxon>Eukaryota</taxon>
        <taxon>Viridiplantae</taxon>
        <taxon>Streptophyta</taxon>
        <taxon>Embryophyta</taxon>
        <taxon>Tracheophyta</taxon>
        <taxon>Spermatophyta</taxon>
        <taxon>Magnoliopsida</taxon>
        <taxon>eudicotyledons</taxon>
        <taxon>Gunneridae</taxon>
        <taxon>Pentapetalae</taxon>
        <taxon>rosids</taxon>
        <taxon>malvids</taxon>
        <taxon>Malvales</taxon>
        <taxon>Malvaceae</taxon>
        <taxon>Byttnerioideae</taxon>
        <taxon>Theobroma</taxon>
    </lineage>
</organism>
<dbReference type="Gene3D" id="3.40.50.300">
    <property type="entry name" value="P-loop containing nucleotide triphosphate hydrolases"/>
    <property type="match status" value="1"/>
</dbReference>
<keyword evidence="2" id="KW-1185">Reference proteome</keyword>
<dbReference type="STRING" id="3641.A0A061G307"/>
<dbReference type="InterPro" id="IPR050238">
    <property type="entry name" value="DNA_Rep/Repair_Clamp_Loader"/>
</dbReference>
<dbReference type="GO" id="GO:0005634">
    <property type="term" value="C:nucleus"/>
    <property type="evidence" value="ECO:0000318"/>
    <property type="project" value="GO_Central"/>
</dbReference>
<dbReference type="EMBL" id="CM001881">
    <property type="protein sequence ID" value="EOY23966.1"/>
    <property type="molecule type" value="Genomic_DNA"/>
</dbReference>
<sequence length="437" mass="49735">MLVPKSFPDDLRCCQGRDSQKQRKFTWAKKYQPKALKDFICHREIAEKVETLVTVGDAKHVIIDGFPGIGKRTMALALLRENFGLDILETREQVQALDLESVLKRGLTSSIQITVQASAKHIEVDLSESDIRGYATEVALLIIKETHNALTKQPPLQHNLENAKAIVFHQAEKLSKNAQPQIRRFLENSKGQYKVIFCCSDICKLQILTPLCRVIHLPPPPNKEIVGVLNFIAKQEDIELPHTLAQTIAENSNHCLRQAIRSLEATWLADYPFNEGQSIMTGWEDELAIMAKSIIEEQSLNMLFLVRKKFIRLMEHHICREFVLGTLVAELKKHVLDSQTQLDLESLYQEISKPNEDFSAELSYKDEVVGNRIRKLSRFSFATIEVDPHGTKHYLFPLTEFVAKFMSYYKIKRVQSVSSLTGANATHQKQCSQKGPS</sequence>
<dbReference type="Gene3D" id="1.20.272.10">
    <property type="match status" value="1"/>
</dbReference>
<dbReference type="Gramene" id="EOY23966">
    <property type="protein sequence ID" value="EOY23966"/>
    <property type="gene ID" value="TCM_015692"/>
</dbReference>
<evidence type="ECO:0000313" key="2">
    <source>
        <dbReference type="Proteomes" id="UP000026915"/>
    </source>
</evidence>
<dbReference type="GO" id="GO:0006261">
    <property type="term" value="P:DNA-templated DNA replication"/>
    <property type="evidence" value="ECO:0000318"/>
    <property type="project" value="GO_Central"/>
</dbReference>
<name>A0A061G307_THECC</name>
<proteinExistence type="predicted"/>
<dbReference type="SUPFAM" id="SSF52540">
    <property type="entry name" value="P-loop containing nucleoside triphosphate hydrolases"/>
    <property type="match status" value="1"/>
</dbReference>